<dbReference type="GO" id="GO:0044780">
    <property type="term" value="P:bacterial-type flagellum assembly"/>
    <property type="evidence" value="ECO:0007669"/>
    <property type="project" value="UniProtKB-UniRule"/>
</dbReference>
<evidence type="ECO:0000256" key="8">
    <source>
        <dbReference type="ARBA" id="ARBA00023143"/>
    </source>
</evidence>
<evidence type="ECO:0000256" key="9">
    <source>
        <dbReference type="NCBIfam" id="TIGR01400"/>
    </source>
</evidence>
<proteinExistence type="inferred from homology"/>
<keyword evidence="11" id="KW-0282">Flagellum</keyword>
<comment type="subcellular location">
    <subcellularLocation>
        <location evidence="10">Cell membrane</location>
        <topology evidence="10">Multi-pass membrane protein</topology>
    </subcellularLocation>
    <subcellularLocation>
        <location evidence="10">Bacterial flagellum basal body</location>
    </subcellularLocation>
</comment>
<evidence type="ECO:0000256" key="3">
    <source>
        <dbReference type="ARBA" id="ARBA00021717"/>
    </source>
</evidence>
<keyword evidence="12" id="KW-1185">Reference proteome</keyword>
<evidence type="ECO:0000313" key="11">
    <source>
        <dbReference type="EMBL" id="SEO57141.1"/>
    </source>
</evidence>
<dbReference type="PANTHER" id="PTHR30065:SF8">
    <property type="entry name" value="FLAGELLAR BIOSYNTHETIC PROTEIN FLIR"/>
    <property type="match status" value="1"/>
</dbReference>
<evidence type="ECO:0000256" key="10">
    <source>
        <dbReference type="RuleBase" id="RU362071"/>
    </source>
</evidence>
<dbReference type="PRINTS" id="PR00953">
    <property type="entry name" value="TYPE3IMRPROT"/>
</dbReference>
<keyword evidence="6 10" id="KW-1133">Transmembrane helix</keyword>
<keyword evidence="4 10" id="KW-1003">Cell membrane</keyword>
<dbReference type="InterPro" id="IPR002010">
    <property type="entry name" value="T3SS_IM_R"/>
</dbReference>
<comment type="similarity">
    <text evidence="2 10">Belongs to the FliR/MopE/SpaR family.</text>
</comment>
<dbReference type="PANTHER" id="PTHR30065">
    <property type="entry name" value="FLAGELLAR BIOSYNTHETIC PROTEIN FLIR"/>
    <property type="match status" value="1"/>
</dbReference>
<dbReference type="RefSeq" id="WP_245753919.1">
    <property type="nucleotide sequence ID" value="NZ_FOEG01000001.1"/>
</dbReference>
<keyword evidence="8 10" id="KW-0975">Bacterial flagellum</keyword>
<evidence type="ECO:0000256" key="6">
    <source>
        <dbReference type="ARBA" id="ARBA00022989"/>
    </source>
</evidence>
<evidence type="ECO:0000256" key="5">
    <source>
        <dbReference type="ARBA" id="ARBA00022692"/>
    </source>
</evidence>
<accession>A0A1H8QT75</accession>
<dbReference type="EMBL" id="FOEG01000001">
    <property type="protein sequence ID" value="SEO57141.1"/>
    <property type="molecule type" value="Genomic_DNA"/>
</dbReference>
<name>A0A1H8QT75_9GAMM</name>
<keyword evidence="11" id="KW-0969">Cilium</keyword>
<evidence type="ECO:0000256" key="2">
    <source>
        <dbReference type="ARBA" id="ARBA00009772"/>
    </source>
</evidence>
<keyword evidence="11" id="KW-0966">Cell projection</keyword>
<keyword evidence="5 10" id="KW-0812">Transmembrane</keyword>
<comment type="function">
    <text evidence="1 10">Role in flagellar biosynthesis.</text>
</comment>
<feature type="transmembrane region" description="Helical" evidence="10">
    <location>
        <begin position="70"/>
        <end position="90"/>
    </location>
</feature>
<dbReference type="GO" id="GO:0005886">
    <property type="term" value="C:plasma membrane"/>
    <property type="evidence" value="ECO:0007669"/>
    <property type="project" value="UniProtKB-SubCell"/>
</dbReference>
<dbReference type="Proteomes" id="UP000199657">
    <property type="component" value="Unassembled WGS sequence"/>
</dbReference>
<dbReference type="Pfam" id="PF01311">
    <property type="entry name" value="Bac_export_1"/>
    <property type="match status" value="1"/>
</dbReference>
<organism evidence="11 12">
    <name type="scientific">Aquisalimonas asiatica</name>
    <dbReference type="NCBI Taxonomy" id="406100"/>
    <lineage>
        <taxon>Bacteria</taxon>
        <taxon>Pseudomonadati</taxon>
        <taxon>Pseudomonadota</taxon>
        <taxon>Gammaproteobacteria</taxon>
        <taxon>Chromatiales</taxon>
        <taxon>Ectothiorhodospiraceae</taxon>
        <taxon>Aquisalimonas</taxon>
    </lineage>
</organism>
<sequence length="259" mass="27771">MTFTTAEAMAWIGAFFWPFMRIGAMVMLAPVFSDQQVSARIRLLFAVALTVGVMPVSGLGPEVEPLSADWFLICLQQVLIGMCMGLLIALALQTASIAGESVALSMGLGFANMVDPVTGQSTPVVSQFLIVLVTLLFLIMGVHLMLIELMAESFRAMPVGTEGLVQEDFRTVAEWGVHMYAGAVLIALPAVVLLLLVYLSLGVMTRAAPQMNIFSVGFPVTMLVGFIAIMTIVIPSLPGRMSDIWSHAFQTIGTIIGTN</sequence>
<feature type="transmembrane region" description="Helical" evidence="10">
    <location>
        <begin position="39"/>
        <end position="58"/>
    </location>
</feature>
<dbReference type="STRING" id="406100.SAMN04488052_101757"/>
<gene>
    <name evidence="11" type="ORF">SAMN04488052_101757</name>
</gene>
<feature type="transmembrane region" description="Helical" evidence="10">
    <location>
        <begin position="213"/>
        <end position="234"/>
    </location>
</feature>
<feature type="transmembrane region" description="Helical" evidence="10">
    <location>
        <begin position="126"/>
        <end position="147"/>
    </location>
</feature>
<feature type="transmembrane region" description="Helical" evidence="10">
    <location>
        <begin position="179"/>
        <end position="201"/>
    </location>
</feature>
<evidence type="ECO:0000256" key="7">
    <source>
        <dbReference type="ARBA" id="ARBA00023136"/>
    </source>
</evidence>
<dbReference type="GO" id="GO:0006605">
    <property type="term" value="P:protein targeting"/>
    <property type="evidence" value="ECO:0007669"/>
    <property type="project" value="UniProtKB-UniRule"/>
</dbReference>
<dbReference type="AlphaFoldDB" id="A0A1H8QT75"/>
<reference evidence="11 12" key="1">
    <citation type="submission" date="2016-10" db="EMBL/GenBank/DDBJ databases">
        <authorList>
            <person name="de Groot N.N."/>
        </authorList>
    </citation>
    <scope>NUCLEOTIDE SEQUENCE [LARGE SCALE GENOMIC DNA]</scope>
    <source>
        <strain evidence="11 12">CGMCC 1.6291</strain>
    </source>
</reference>
<evidence type="ECO:0000256" key="1">
    <source>
        <dbReference type="ARBA" id="ARBA00002578"/>
    </source>
</evidence>
<dbReference type="NCBIfam" id="TIGR01400">
    <property type="entry name" value="fliR"/>
    <property type="match status" value="1"/>
</dbReference>
<evidence type="ECO:0000256" key="4">
    <source>
        <dbReference type="ARBA" id="ARBA00022475"/>
    </source>
</evidence>
<dbReference type="GO" id="GO:0009425">
    <property type="term" value="C:bacterial-type flagellum basal body"/>
    <property type="evidence" value="ECO:0007669"/>
    <property type="project" value="UniProtKB-SubCell"/>
</dbReference>
<protein>
    <recommendedName>
        <fullName evidence="3 9">Flagellar biosynthetic protein FliR</fullName>
    </recommendedName>
</protein>
<keyword evidence="7 10" id="KW-0472">Membrane</keyword>
<evidence type="ECO:0000313" key="12">
    <source>
        <dbReference type="Proteomes" id="UP000199657"/>
    </source>
</evidence>
<dbReference type="InterPro" id="IPR006303">
    <property type="entry name" value="FliR"/>
</dbReference>
<feature type="transmembrane region" description="Helical" evidence="10">
    <location>
        <begin position="12"/>
        <end position="32"/>
    </location>
</feature>